<dbReference type="EMBL" id="CDMY01000488">
    <property type="protein sequence ID" value="CEM17396.1"/>
    <property type="molecule type" value="Genomic_DNA"/>
</dbReference>
<gene>
    <name evidence="3" type="ORF">Vbra_21664</name>
</gene>
<dbReference type="Proteomes" id="UP000041254">
    <property type="component" value="Unassembled WGS sequence"/>
</dbReference>
<evidence type="ECO:0000259" key="2">
    <source>
        <dbReference type="Pfam" id="PF07534"/>
    </source>
</evidence>
<evidence type="ECO:0000313" key="4">
    <source>
        <dbReference type="Proteomes" id="UP000041254"/>
    </source>
</evidence>
<dbReference type="InParanoid" id="A0A0G4FRV7"/>
<dbReference type="Pfam" id="PF07534">
    <property type="entry name" value="TLD"/>
    <property type="match status" value="1"/>
</dbReference>
<feature type="domain" description="TLDc" evidence="2">
    <location>
        <begin position="391"/>
        <end position="445"/>
    </location>
</feature>
<keyword evidence="4" id="KW-1185">Reference proteome</keyword>
<feature type="region of interest" description="Disordered" evidence="1">
    <location>
        <begin position="1"/>
        <end position="36"/>
    </location>
</feature>
<evidence type="ECO:0000313" key="3">
    <source>
        <dbReference type="EMBL" id="CEM17396.1"/>
    </source>
</evidence>
<dbReference type="PhylomeDB" id="A0A0G4FRV7"/>
<dbReference type="InterPro" id="IPR006571">
    <property type="entry name" value="TLDc_dom"/>
</dbReference>
<dbReference type="VEuPathDB" id="CryptoDB:Vbra_21664"/>
<name>A0A0G4FRV7_VITBC</name>
<dbReference type="AlphaFoldDB" id="A0A0G4FRV7"/>
<accession>A0A0G4FRV7</accession>
<protein>
    <recommendedName>
        <fullName evidence="2">TLDc domain-containing protein</fullName>
    </recommendedName>
</protein>
<sequence>MLAKKRKAEGDAAAAAAGQQDDDDQQPPSPHIGRQSLDRVLHKTIAVLLAIENAARSARQQLQSKAEAIKELIEATGGKLELTGSIEGEVALNVGGRVVGVSRKGLMLDQIRHTYLAHLLLYCVDALPRDEEGRPFLDADPGYVKWLVDEIYLVEGADAQGEEYEIELDDTQKNDPTFACYHELFLTKTSLDINVRPADVDMDNGGVAEGNKEEGDAIGQGAGDGGSRLREYVKSYTDAATALEKAVVDLEGFGAAMGPFLRADDGSNHTVRSVTISQQTVSTTEATLARLGPNSLLYRRFSGEVVQGDAPIRQTSVEHFMKVVDFARRQRFETRSGRVVKKPTAKPKHLAQLKKDVEMYGLKMEDLQRPLSPMLNTDETREVLAMIDIPNPTPTLLYSSTRDGGDFGTLLDKVGDASGLLFLVNHNDTHRFGAFVGDQLKSPADPTRANYYPAPTFFISISGAYGQPTKVPLPKHRQWVEVAGRDGSLKATNMDYRGKLTLGRGYLWLCFGTPRPSHDIRRCCHFVEEADLPDNGYLGQFNHENQGTLAAAWHFTAKEIAIYQVKSG</sequence>
<proteinExistence type="predicted"/>
<reference evidence="3 4" key="1">
    <citation type="submission" date="2014-11" db="EMBL/GenBank/DDBJ databases">
        <authorList>
            <person name="Zhu J."/>
            <person name="Qi W."/>
            <person name="Song R."/>
        </authorList>
    </citation>
    <scope>NUCLEOTIDE SEQUENCE [LARGE SCALE GENOMIC DNA]</scope>
</reference>
<evidence type="ECO:0000256" key="1">
    <source>
        <dbReference type="SAM" id="MobiDB-lite"/>
    </source>
</evidence>
<organism evidence="3 4">
    <name type="scientific">Vitrella brassicaformis (strain CCMP3155)</name>
    <dbReference type="NCBI Taxonomy" id="1169540"/>
    <lineage>
        <taxon>Eukaryota</taxon>
        <taxon>Sar</taxon>
        <taxon>Alveolata</taxon>
        <taxon>Colpodellida</taxon>
        <taxon>Vitrellaceae</taxon>
        <taxon>Vitrella</taxon>
    </lineage>
</organism>